<protein>
    <submittedName>
        <fullName evidence="2">Uncharacterized protein</fullName>
    </submittedName>
</protein>
<dbReference type="PANTHER" id="PTHR45823:SF1">
    <property type="entry name" value="T-SNARE COILED-COIL HOMOLOGY DOMAIN-CONTAINING PROTEIN"/>
    <property type="match status" value="1"/>
</dbReference>
<evidence type="ECO:0000256" key="1">
    <source>
        <dbReference type="SAM" id="MobiDB-lite"/>
    </source>
</evidence>
<dbReference type="AlphaFoldDB" id="A0A0K8SFD2"/>
<accession>A0A0K8SFD2</accession>
<sequence length="182" mass="20360">MPRTRANARRNPEATAHSSSSSASSEHVPPARAPTLTQRVVALEHLLEGISQQLLSITQSRIPDQAVCSQERPHLNSQRERNEPRQDLVAYEGSLMPYDGKLSWEEYMVHLEVTAVANEWTTPRKGRKLASMLRGPALTVLTDLPPSVRTSYPDLVQALSSRFGQRNQSSKLQLILQDKRQG</sequence>
<name>A0A0K8SFD2_LYGHE</name>
<proteinExistence type="predicted"/>
<feature type="region of interest" description="Disordered" evidence="1">
    <location>
        <begin position="1"/>
        <end position="33"/>
    </location>
</feature>
<dbReference type="EMBL" id="GBRD01013834">
    <property type="protein sequence ID" value="JAG51992.1"/>
    <property type="molecule type" value="Transcribed_RNA"/>
</dbReference>
<reference evidence="2" key="1">
    <citation type="submission" date="2014-09" db="EMBL/GenBank/DDBJ databases">
        <authorList>
            <person name="Magalhaes I.L.F."/>
            <person name="Oliveira U."/>
            <person name="Santos F.R."/>
            <person name="Vidigal T.H.D.A."/>
            <person name="Brescovit A.D."/>
            <person name="Santos A.J."/>
        </authorList>
    </citation>
    <scope>NUCLEOTIDE SEQUENCE</scope>
</reference>
<evidence type="ECO:0000313" key="2">
    <source>
        <dbReference type="EMBL" id="JAG51992.1"/>
    </source>
</evidence>
<organism evidence="2">
    <name type="scientific">Lygus hesperus</name>
    <name type="common">Western plant bug</name>
    <dbReference type="NCBI Taxonomy" id="30085"/>
    <lineage>
        <taxon>Eukaryota</taxon>
        <taxon>Metazoa</taxon>
        <taxon>Ecdysozoa</taxon>
        <taxon>Arthropoda</taxon>
        <taxon>Hexapoda</taxon>
        <taxon>Insecta</taxon>
        <taxon>Pterygota</taxon>
        <taxon>Neoptera</taxon>
        <taxon>Paraneoptera</taxon>
        <taxon>Hemiptera</taxon>
        <taxon>Heteroptera</taxon>
        <taxon>Panheteroptera</taxon>
        <taxon>Cimicomorpha</taxon>
        <taxon>Miridae</taxon>
        <taxon>Mirini</taxon>
        <taxon>Lygus</taxon>
    </lineage>
</organism>
<dbReference type="PANTHER" id="PTHR45823">
    <property type="entry name" value="T-SNARE COILED-COIL HOMOLOGY DOMAIN-CONTAINING PROTEIN"/>
    <property type="match status" value="1"/>
</dbReference>